<gene>
    <name evidence="1" type="ORF">HaLaN_11873</name>
</gene>
<dbReference type="EMBL" id="BLLF01000875">
    <property type="protein sequence ID" value="GFH15619.1"/>
    <property type="molecule type" value="Genomic_DNA"/>
</dbReference>
<name>A0A699Z8P8_HAELA</name>
<sequence length="159" mass="18046">MLKQDGVSDIQYLPVPLESKLFQLGSRFGFTAFTIALGSSYFQRLVATMPHLEYAVRCSGPAYAYYLDCLPLCSDRRLALLHEQFKAQYSSASEVTEIVDRMPMLEMMRYILTYLYGSTVSKAQAYDVESKCLEGLNFRLGPYFVGDELADEDWSYGCS</sequence>
<dbReference type="AlphaFoldDB" id="A0A699Z8P8"/>
<accession>A0A699Z8P8</accession>
<keyword evidence="2" id="KW-1185">Reference proteome</keyword>
<comment type="caution">
    <text evidence="1">The sequence shown here is derived from an EMBL/GenBank/DDBJ whole genome shotgun (WGS) entry which is preliminary data.</text>
</comment>
<evidence type="ECO:0000313" key="2">
    <source>
        <dbReference type="Proteomes" id="UP000485058"/>
    </source>
</evidence>
<proteinExistence type="predicted"/>
<dbReference type="Proteomes" id="UP000485058">
    <property type="component" value="Unassembled WGS sequence"/>
</dbReference>
<reference evidence="1 2" key="1">
    <citation type="submission" date="2020-02" db="EMBL/GenBank/DDBJ databases">
        <title>Draft genome sequence of Haematococcus lacustris strain NIES-144.</title>
        <authorList>
            <person name="Morimoto D."/>
            <person name="Nakagawa S."/>
            <person name="Yoshida T."/>
            <person name="Sawayama S."/>
        </authorList>
    </citation>
    <scope>NUCLEOTIDE SEQUENCE [LARGE SCALE GENOMIC DNA]</scope>
    <source>
        <strain evidence="1 2">NIES-144</strain>
    </source>
</reference>
<protein>
    <submittedName>
        <fullName evidence="1">Uncharacterized protein</fullName>
    </submittedName>
</protein>
<organism evidence="1 2">
    <name type="scientific">Haematococcus lacustris</name>
    <name type="common">Green alga</name>
    <name type="synonym">Haematococcus pluvialis</name>
    <dbReference type="NCBI Taxonomy" id="44745"/>
    <lineage>
        <taxon>Eukaryota</taxon>
        <taxon>Viridiplantae</taxon>
        <taxon>Chlorophyta</taxon>
        <taxon>core chlorophytes</taxon>
        <taxon>Chlorophyceae</taxon>
        <taxon>CS clade</taxon>
        <taxon>Chlamydomonadales</taxon>
        <taxon>Haematococcaceae</taxon>
        <taxon>Haematococcus</taxon>
    </lineage>
</organism>
<evidence type="ECO:0000313" key="1">
    <source>
        <dbReference type="EMBL" id="GFH15619.1"/>
    </source>
</evidence>